<dbReference type="OrthoDB" id="8478759at2"/>
<dbReference type="Pfam" id="PF06094">
    <property type="entry name" value="GGACT"/>
    <property type="match status" value="1"/>
</dbReference>
<dbReference type="SUPFAM" id="SSF110857">
    <property type="entry name" value="Gamma-glutamyl cyclotransferase-like"/>
    <property type="match status" value="1"/>
</dbReference>
<dbReference type="AlphaFoldDB" id="A0A1N7IK84"/>
<dbReference type="GO" id="GO:0016740">
    <property type="term" value="F:transferase activity"/>
    <property type="evidence" value="ECO:0007669"/>
    <property type="project" value="UniProtKB-KW"/>
</dbReference>
<proteinExistence type="predicted"/>
<dbReference type="RefSeq" id="WP_076398207.1">
    <property type="nucleotide sequence ID" value="NZ_FTOA01000001.1"/>
</dbReference>
<dbReference type="PANTHER" id="PTHR31544:SF2">
    <property type="entry name" value="AIG2-LIKE PROTEIN D"/>
    <property type="match status" value="1"/>
</dbReference>
<organism evidence="4 5">
    <name type="scientific">Insolitispirillum peregrinum</name>
    <dbReference type="NCBI Taxonomy" id="80876"/>
    <lineage>
        <taxon>Bacteria</taxon>
        <taxon>Pseudomonadati</taxon>
        <taxon>Pseudomonadota</taxon>
        <taxon>Alphaproteobacteria</taxon>
        <taxon>Rhodospirillales</taxon>
        <taxon>Novispirillaceae</taxon>
        <taxon>Insolitispirillum</taxon>
    </lineage>
</organism>
<evidence type="ECO:0000313" key="4">
    <source>
        <dbReference type="EMBL" id="SIS37460.1"/>
    </source>
</evidence>
<sequence length="190" mass="20732">MTPSFAIQHAGQAAQDEPLFVFGSLMDMDLLAVVLGDCQHLRHAAAVLPGYRRCCVEDEVFPIVVQDDISTVDGLLVHGLTARDLDRILFFEGPAYALLPCEVDHLDSDRRRRTPARAFFATALLSPRPQSWDYAYWQAQEKPLALNIAAETMALYGSVAASDLSGALWDGIKARAVARLSTGEGIRCAA</sequence>
<evidence type="ECO:0000259" key="3">
    <source>
        <dbReference type="Pfam" id="PF06094"/>
    </source>
</evidence>
<dbReference type="PANTHER" id="PTHR31544">
    <property type="entry name" value="AIG2-LIKE PROTEIN D"/>
    <property type="match status" value="1"/>
</dbReference>
<dbReference type="EMBL" id="FTOA01000001">
    <property type="protein sequence ID" value="SIS37460.1"/>
    <property type="molecule type" value="Genomic_DNA"/>
</dbReference>
<evidence type="ECO:0000256" key="1">
    <source>
        <dbReference type="ARBA" id="ARBA00022679"/>
    </source>
</evidence>
<keyword evidence="5" id="KW-1185">Reference proteome</keyword>
<accession>A0A1N7IK84</accession>
<dbReference type="Proteomes" id="UP000185678">
    <property type="component" value="Unassembled WGS sequence"/>
</dbReference>
<reference evidence="4 5" key="1">
    <citation type="submission" date="2017-01" db="EMBL/GenBank/DDBJ databases">
        <authorList>
            <person name="Mah S.A."/>
            <person name="Swanson W.J."/>
            <person name="Moy G.W."/>
            <person name="Vacquier V.D."/>
        </authorList>
    </citation>
    <scope>NUCLEOTIDE SEQUENCE [LARGE SCALE GENOMIC DNA]</scope>
    <source>
        <strain evidence="4 5">DSM 11589</strain>
    </source>
</reference>
<feature type="domain" description="Gamma-glutamylcyclotransferase AIG2-like" evidence="3">
    <location>
        <begin position="19"/>
        <end position="123"/>
    </location>
</feature>
<dbReference type="STRING" id="80876.SAMN05421779_101253"/>
<dbReference type="InterPro" id="IPR045038">
    <property type="entry name" value="AIG2-like"/>
</dbReference>
<dbReference type="Gene3D" id="3.10.490.10">
    <property type="entry name" value="Gamma-glutamyl cyclotransferase-like"/>
    <property type="match status" value="1"/>
</dbReference>
<evidence type="ECO:0000256" key="2">
    <source>
        <dbReference type="ARBA" id="ARBA00030602"/>
    </source>
</evidence>
<protein>
    <recommendedName>
        <fullName evidence="2">Putative gamma-glutamylcyclotransferase</fullName>
    </recommendedName>
</protein>
<evidence type="ECO:0000313" key="5">
    <source>
        <dbReference type="Proteomes" id="UP000185678"/>
    </source>
</evidence>
<dbReference type="InterPro" id="IPR013024">
    <property type="entry name" value="GGCT-like"/>
</dbReference>
<gene>
    <name evidence="4" type="ORF">SAMN05421779_101253</name>
</gene>
<dbReference type="InterPro" id="IPR036568">
    <property type="entry name" value="GGCT-like_sf"/>
</dbReference>
<name>A0A1N7IK84_9PROT</name>
<dbReference type="InterPro" id="IPR009288">
    <property type="entry name" value="AIG2-like_dom"/>
</dbReference>
<dbReference type="CDD" id="cd06661">
    <property type="entry name" value="GGCT_like"/>
    <property type="match status" value="1"/>
</dbReference>
<keyword evidence="1 4" id="KW-0808">Transferase</keyword>